<feature type="compositionally biased region" description="Basic and acidic residues" evidence="1">
    <location>
        <begin position="16"/>
        <end position="26"/>
    </location>
</feature>
<dbReference type="RefSeq" id="WP_182847326.1">
    <property type="nucleotide sequence ID" value="NZ_BAAALP010000002.1"/>
</dbReference>
<dbReference type="PANTHER" id="PTHR36151">
    <property type="entry name" value="BLR2777 PROTEIN"/>
    <property type="match status" value="1"/>
</dbReference>
<evidence type="ECO:0000259" key="2">
    <source>
        <dbReference type="Pfam" id="PF09995"/>
    </source>
</evidence>
<dbReference type="GO" id="GO:0016491">
    <property type="term" value="F:oxidoreductase activity"/>
    <property type="evidence" value="ECO:0007669"/>
    <property type="project" value="InterPro"/>
</dbReference>
<reference evidence="3 4" key="1">
    <citation type="submission" date="2020-08" db="EMBL/GenBank/DDBJ databases">
        <title>Genomic Encyclopedia of Type Strains, Phase IV (KMG-IV): sequencing the most valuable type-strain genomes for metagenomic binning, comparative biology and taxonomic classification.</title>
        <authorList>
            <person name="Goeker M."/>
        </authorList>
    </citation>
    <scope>NUCLEOTIDE SEQUENCE [LARGE SCALE GENOMIC DNA]</scope>
    <source>
        <strain evidence="3 4">DSM 44197</strain>
    </source>
</reference>
<evidence type="ECO:0000313" key="4">
    <source>
        <dbReference type="Proteomes" id="UP000572680"/>
    </source>
</evidence>
<dbReference type="Pfam" id="PF09995">
    <property type="entry name" value="MPAB_Lcp_cat"/>
    <property type="match status" value="1"/>
</dbReference>
<feature type="domain" description="ER-bound oxygenase mpaB/mpaB'/Rubber oxygenase catalytic" evidence="2">
    <location>
        <begin position="45"/>
        <end position="270"/>
    </location>
</feature>
<dbReference type="InterPro" id="IPR018713">
    <property type="entry name" value="MPAB/Lcp_cat_dom"/>
</dbReference>
<keyword evidence="4" id="KW-1185">Reference proteome</keyword>
<gene>
    <name evidence="3" type="ORF">HNR61_007005</name>
</gene>
<organism evidence="3 4">
    <name type="scientific">Actinomadura namibiensis</name>
    <dbReference type="NCBI Taxonomy" id="182080"/>
    <lineage>
        <taxon>Bacteria</taxon>
        <taxon>Bacillati</taxon>
        <taxon>Actinomycetota</taxon>
        <taxon>Actinomycetes</taxon>
        <taxon>Streptosporangiales</taxon>
        <taxon>Thermomonosporaceae</taxon>
        <taxon>Actinomadura</taxon>
    </lineage>
</organism>
<feature type="region of interest" description="Disordered" evidence="1">
    <location>
        <begin position="1"/>
        <end position="29"/>
    </location>
</feature>
<dbReference type="Proteomes" id="UP000572680">
    <property type="component" value="Unassembled WGS sequence"/>
</dbReference>
<dbReference type="EMBL" id="JACJIA010000011">
    <property type="protein sequence ID" value="MBA8955331.1"/>
    <property type="molecule type" value="Genomic_DNA"/>
</dbReference>
<sequence>MTLTEPTPLTAPSPHVPERDGRREPEPFGPGSILWDDLGMYLSAVAGNSAFILQSMHPAIGTVVDRLSSFRADPVGRALRSFASVQTWVYGGQEAIAEGRRLREMHKPLSAEDENGTRHHALSAEPWAWVHLTGYYAADTVARRFSPEPLTPERERRLFEEFMNLGRILQVPERMLPATIADFWTYFDRMVADTLVPHRVALEVLDRMDKVPPTVPARLRPLLAPLSLTGGRLARFVTVGTLPPGARDKLGLSWTARDERGLRALATVLGRTAPLLPERVRYMPIAYRARQAARAHRRWQEALAGRPL</sequence>
<evidence type="ECO:0000313" key="3">
    <source>
        <dbReference type="EMBL" id="MBA8955331.1"/>
    </source>
</evidence>
<dbReference type="AlphaFoldDB" id="A0A7W3QQ68"/>
<dbReference type="PANTHER" id="PTHR36151:SF3">
    <property type="entry name" value="ER-BOUND OXYGENASE MPAB_MPAB'_RUBBER OXYGENASE CATALYTIC DOMAIN-CONTAINING PROTEIN"/>
    <property type="match status" value="1"/>
</dbReference>
<proteinExistence type="predicted"/>
<name>A0A7W3QQ68_ACTNM</name>
<evidence type="ECO:0000256" key="1">
    <source>
        <dbReference type="SAM" id="MobiDB-lite"/>
    </source>
</evidence>
<comment type="caution">
    <text evidence="3">The sequence shown here is derived from an EMBL/GenBank/DDBJ whole genome shotgun (WGS) entry which is preliminary data.</text>
</comment>
<accession>A0A7W3QQ68</accession>
<protein>
    <submittedName>
        <fullName evidence="3">Uncharacterized protein (DUF2236 family)</fullName>
    </submittedName>
</protein>